<gene>
    <name evidence="1" type="ORF">TNIN_252081</name>
</gene>
<name>A0A8X6WYU0_9ARAC</name>
<dbReference type="AlphaFoldDB" id="A0A8X6WYU0"/>
<keyword evidence="2" id="KW-1185">Reference proteome</keyword>
<protein>
    <submittedName>
        <fullName evidence="1">Uncharacterized protein</fullName>
    </submittedName>
</protein>
<comment type="caution">
    <text evidence="1">The sequence shown here is derived from an EMBL/GenBank/DDBJ whole genome shotgun (WGS) entry which is preliminary data.</text>
</comment>
<proteinExistence type="predicted"/>
<accession>A0A8X6WYU0</accession>
<evidence type="ECO:0000313" key="1">
    <source>
        <dbReference type="EMBL" id="GFY43867.1"/>
    </source>
</evidence>
<sequence length="74" mass="8666">MKLEMKIMETKFPNPKIVGKDRCIQQREIELLREDNEFGRPIRLVSMDTVREGIRETLSPPLIRSIHSTTDQLS</sequence>
<dbReference type="Proteomes" id="UP000886998">
    <property type="component" value="Unassembled WGS sequence"/>
</dbReference>
<evidence type="ECO:0000313" key="2">
    <source>
        <dbReference type="Proteomes" id="UP000886998"/>
    </source>
</evidence>
<dbReference type="EMBL" id="BMAV01003902">
    <property type="protein sequence ID" value="GFY43867.1"/>
    <property type="molecule type" value="Genomic_DNA"/>
</dbReference>
<organism evidence="1 2">
    <name type="scientific">Trichonephila inaurata madagascariensis</name>
    <dbReference type="NCBI Taxonomy" id="2747483"/>
    <lineage>
        <taxon>Eukaryota</taxon>
        <taxon>Metazoa</taxon>
        <taxon>Ecdysozoa</taxon>
        <taxon>Arthropoda</taxon>
        <taxon>Chelicerata</taxon>
        <taxon>Arachnida</taxon>
        <taxon>Araneae</taxon>
        <taxon>Araneomorphae</taxon>
        <taxon>Entelegynae</taxon>
        <taxon>Araneoidea</taxon>
        <taxon>Nephilidae</taxon>
        <taxon>Trichonephila</taxon>
        <taxon>Trichonephila inaurata</taxon>
    </lineage>
</organism>
<reference evidence="1" key="1">
    <citation type="submission" date="2020-08" db="EMBL/GenBank/DDBJ databases">
        <title>Multicomponent nature underlies the extraordinary mechanical properties of spider dragline silk.</title>
        <authorList>
            <person name="Kono N."/>
            <person name="Nakamura H."/>
            <person name="Mori M."/>
            <person name="Yoshida Y."/>
            <person name="Ohtoshi R."/>
            <person name="Malay A.D."/>
            <person name="Moran D.A.P."/>
            <person name="Tomita M."/>
            <person name="Numata K."/>
            <person name="Arakawa K."/>
        </authorList>
    </citation>
    <scope>NUCLEOTIDE SEQUENCE</scope>
</reference>